<sequence>MRQMIGYLQVMRLMLFTSNLFSTLFELTWYKTMLESWLAPLITPDAKILEVGCAGGDLSRWLADKQMQVWAVDSSAASLGKAMHISGQVHFAQADAHHLPFPDGYFDFVVAASLINVVDAPDAVIGEMHRVCRDGGTVAVLVPDQLFTVAEAEKFLETERLTGFSRAAYSTWNRLARKMHADDVYRYFNECGLVNISSNRLLDGLVFAMYGNKLININS</sequence>
<evidence type="ECO:0000259" key="1">
    <source>
        <dbReference type="Pfam" id="PF08241"/>
    </source>
</evidence>
<dbReference type="Pfam" id="PF08241">
    <property type="entry name" value="Methyltransf_11"/>
    <property type="match status" value="1"/>
</dbReference>
<dbReference type="PANTHER" id="PTHR43591:SF78">
    <property type="entry name" value="SLR0407 PROTEIN"/>
    <property type="match status" value="1"/>
</dbReference>
<reference evidence="2 3" key="1">
    <citation type="submission" date="2018-02" db="EMBL/GenBank/DDBJ databases">
        <title>Solimicrobium silvestre gen. nov., sp. nov., isolated from alpine forest soil.</title>
        <authorList>
            <person name="Margesin R."/>
            <person name="Albuquerque L."/>
            <person name="Zhang D.-C."/>
            <person name="Froufe H.J.C."/>
            <person name="Severino R."/>
            <person name="Roxo I."/>
            <person name="Egas C."/>
            <person name="Da Costa M.S."/>
        </authorList>
    </citation>
    <scope>NUCLEOTIDE SEQUENCE [LARGE SCALE GENOMIC DNA]</scope>
    <source>
        <strain evidence="2 3">S20-91</strain>
    </source>
</reference>
<dbReference type="InterPro" id="IPR029063">
    <property type="entry name" value="SAM-dependent_MTases_sf"/>
</dbReference>
<dbReference type="EMBL" id="PUGF01000004">
    <property type="protein sequence ID" value="PRC94047.1"/>
    <property type="molecule type" value="Genomic_DNA"/>
</dbReference>
<name>A0A2S9H265_9BURK</name>
<dbReference type="SUPFAM" id="SSF53335">
    <property type="entry name" value="S-adenosyl-L-methionine-dependent methyltransferases"/>
    <property type="match status" value="1"/>
</dbReference>
<gene>
    <name evidence="2" type="ORF">S2091_1220</name>
</gene>
<keyword evidence="2" id="KW-0489">Methyltransferase</keyword>
<dbReference type="Gene3D" id="3.40.50.150">
    <property type="entry name" value="Vaccinia Virus protein VP39"/>
    <property type="match status" value="1"/>
</dbReference>
<dbReference type="OrthoDB" id="8769632at2"/>
<proteinExistence type="predicted"/>
<accession>A0A2S9H265</accession>
<evidence type="ECO:0000313" key="3">
    <source>
        <dbReference type="Proteomes" id="UP000237839"/>
    </source>
</evidence>
<dbReference type="GO" id="GO:0008757">
    <property type="term" value="F:S-adenosylmethionine-dependent methyltransferase activity"/>
    <property type="evidence" value="ECO:0007669"/>
    <property type="project" value="InterPro"/>
</dbReference>
<dbReference type="Proteomes" id="UP000237839">
    <property type="component" value="Unassembled WGS sequence"/>
</dbReference>
<dbReference type="GO" id="GO:0032259">
    <property type="term" value="P:methylation"/>
    <property type="evidence" value="ECO:0007669"/>
    <property type="project" value="UniProtKB-KW"/>
</dbReference>
<comment type="caution">
    <text evidence="2">The sequence shown here is derived from an EMBL/GenBank/DDBJ whole genome shotgun (WGS) entry which is preliminary data.</text>
</comment>
<dbReference type="InterPro" id="IPR013216">
    <property type="entry name" value="Methyltransf_11"/>
</dbReference>
<feature type="domain" description="Methyltransferase type 11" evidence="1">
    <location>
        <begin position="49"/>
        <end position="139"/>
    </location>
</feature>
<dbReference type="PANTHER" id="PTHR43591">
    <property type="entry name" value="METHYLTRANSFERASE"/>
    <property type="match status" value="1"/>
</dbReference>
<keyword evidence="3" id="KW-1185">Reference proteome</keyword>
<dbReference type="CDD" id="cd02440">
    <property type="entry name" value="AdoMet_MTases"/>
    <property type="match status" value="1"/>
</dbReference>
<dbReference type="RefSeq" id="WP_105530908.1">
    <property type="nucleotide sequence ID" value="NZ_PUGF01000004.1"/>
</dbReference>
<evidence type="ECO:0000313" key="2">
    <source>
        <dbReference type="EMBL" id="PRC94047.1"/>
    </source>
</evidence>
<organism evidence="2 3">
    <name type="scientific">Solimicrobium silvestre</name>
    <dbReference type="NCBI Taxonomy" id="2099400"/>
    <lineage>
        <taxon>Bacteria</taxon>
        <taxon>Pseudomonadati</taxon>
        <taxon>Pseudomonadota</taxon>
        <taxon>Betaproteobacteria</taxon>
        <taxon>Burkholderiales</taxon>
        <taxon>Oxalobacteraceae</taxon>
        <taxon>Solimicrobium</taxon>
    </lineage>
</organism>
<protein>
    <submittedName>
        <fullName evidence="2">Methyltransferase domain</fullName>
    </submittedName>
</protein>
<keyword evidence="2" id="KW-0808">Transferase</keyword>
<dbReference type="AlphaFoldDB" id="A0A2S9H265"/>